<evidence type="ECO:0008006" key="3">
    <source>
        <dbReference type="Google" id="ProtNLM"/>
    </source>
</evidence>
<accession>A0A194SA24</accession>
<evidence type="ECO:0000313" key="2">
    <source>
        <dbReference type="Proteomes" id="UP000053890"/>
    </source>
</evidence>
<gene>
    <name evidence="1" type="ORF">RHOBADRAFT_51193</name>
</gene>
<reference evidence="1 2" key="1">
    <citation type="journal article" date="2015" name="Front. Microbiol.">
        <title>Genome sequence of the plant growth promoting endophytic yeast Rhodotorula graminis WP1.</title>
        <authorList>
            <person name="Firrincieli A."/>
            <person name="Otillar R."/>
            <person name="Salamov A."/>
            <person name="Schmutz J."/>
            <person name="Khan Z."/>
            <person name="Redman R.S."/>
            <person name="Fleck N.D."/>
            <person name="Lindquist E."/>
            <person name="Grigoriev I.V."/>
            <person name="Doty S.L."/>
        </authorList>
    </citation>
    <scope>NUCLEOTIDE SEQUENCE [LARGE SCALE GENOMIC DNA]</scope>
    <source>
        <strain evidence="1 2">WP1</strain>
    </source>
</reference>
<organism evidence="1 2">
    <name type="scientific">Rhodotorula graminis (strain WP1)</name>
    <dbReference type="NCBI Taxonomy" id="578459"/>
    <lineage>
        <taxon>Eukaryota</taxon>
        <taxon>Fungi</taxon>
        <taxon>Dikarya</taxon>
        <taxon>Basidiomycota</taxon>
        <taxon>Pucciniomycotina</taxon>
        <taxon>Microbotryomycetes</taxon>
        <taxon>Sporidiobolales</taxon>
        <taxon>Sporidiobolaceae</taxon>
        <taxon>Rhodotorula</taxon>
    </lineage>
</organism>
<evidence type="ECO:0000313" key="1">
    <source>
        <dbReference type="EMBL" id="KPV77315.1"/>
    </source>
</evidence>
<proteinExistence type="predicted"/>
<keyword evidence="2" id="KW-1185">Reference proteome</keyword>
<protein>
    <recommendedName>
        <fullName evidence="3">BTB domain-containing protein</fullName>
    </recommendedName>
</protein>
<dbReference type="AlphaFoldDB" id="A0A194SA24"/>
<dbReference type="EMBL" id="KQ474074">
    <property type="protein sequence ID" value="KPV77315.1"/>
    <property type="molecule type" value="Genomic_DNA"/>
</dbReference>
<dbReference type="RefSeq" id="XP_018273364.1">
    <property type="nucleotide sequence ID" value="XM_018415706.1"/>
</dbReference>
<dbReference type="GeneID" id="28976154"/>
<dbReference type="Proteomes" id="UP000053890">
    <property type="component" value="Unassembled WGS sequence"/>
</dbReference>
<name>A0A194SA24_RHOGW</name>
<dbReference type="OrthoDB" id="2520701at2759"/>
<feature type="non-terminal residue" evidence="1">
    <location>
        <position position="310"/>
    </location>
</feature>
<sequence>MDDTVTIRTADDPPVELKPSRVVLLAGSRVFADMFSLPRVPAKRKGAPAVADAFDVAEKRDELELFLKLLNIAHEKEDPVAEMLSLDWPVVARLADKYDAAGVKALALGRCWQWQAQGTPEMAAEASAAFHTARLVKEQVFTTQYLFNMLDLLNFQLFKKEIDSCRADFLSWVESLRTHAMTFLLKEPTPWSRKCHCVGTGQAVYRAAWYEGVRRSLTTWPNPSPSGSWSDINRVRAPFSANIYSQSQGICVTAALSCERLLWTSTPITARRRHSFLSEPIYSRPLVPTQTLLSRRSSTCCPSCSRTPSS</sequence>